<feature type="region of interest" description="Disordered" evidence="2">
    <location>
        <begin position="908"/>
        <end position="987"/>
    </location>
</feature>
<dbReference type="SUPFAM" id="SSF56672">
    <property type="entry name" value="DNA/RNA polymerases"/>
    <property type="match status" value="1"/>
</dbReference>
<dbReference type="PROSITE" id="PS50994">
    <property type="entry name" value="INTEGRASE"/>
    <property type="match status" value="1"/>
</dbReference>
<dbReference type="GO" id="GO:0042575">
    <property type="term" value="C:DNA polymerase complex"/>
    <property type="evidence" value="ECO:0007669"/>
    <property type="project" value="UniProtKB-ARBA"/>
</dbReference>
<dbReference type="PANTHER" id="PTHR37984">
    <property type="entry name" value="PROTEIN CBG26694"/>
    <property type="match status" value="1"/>
</dbReference>
<dbReference type="Proteomes" id="UP000054047">
    <property type="component" value="Unassembled WGS sequence"/>
</dbReference>
<protein>
    <recommendedName>
        <fullName evidence="1">RNA-directed DNA polymerase</fullName>
        <ecNumber evidence="1">2.7.7.49</ecNumber>
    </recommendedName>
</protein>
<dbReference type="Gene3D" id="3.30.420.10">
    <property type="entry name" value="Ribonuclease H-like superfamily/Ribonuclease H"/>
    <property type="match status" value="1"/>
</dbReference>
<gene>
    <name evidence="4" type="ORF">ANCDUO_05094</name>
</gene>
<dbReference type="SUPFAM" id="SSF53098">
    <property type="entry name" value="Ribonuclease H-like"/>
    <property type="match status" value="1"/>
</dbReference>
<dbReference type="Pfam" id="PF17921">
    <property type="entry name" value="Integrase_H2C2"/>
    <property type="match status" value="1"/>
</dbReference>
<dbReference type="InterPro" id="IPR012337">
    <property type="entry name" value="RNaseH-like_sf"/>
</dbReference>
<accession>A0A0C2H5B0</accession>
<dbReference type="InterPro" id="IPR043128">
    <property type="entry name" value="Rev_trsase/Diguanyl_cyclase"/>
</dbReference>
<evidence type="ECO:0000256" key="2">
    <source>
        <dbReference type="SAM" id="MobiDB-lite"/>
    </source>
</evidence>
<dbReference type="PANTHER" id="PTHR37984:SF5">
    <property type="entry name" value="PROTEIN NYNRIN-LIKE"/>
    <property type="match status" value="1"/>
</dbReference>
<dbReference type="Gene3D" id="3.30.70.270">
    <property type="match status" value="2"/>
</dbReference>
<evidence type="ECO:0000313" key="5">
    <source>
        <dbReference type="Proteomes" id="UP000054047"/>
    </source>
</evidence>
<dbReference type="Pfam" id="PF00078">
    <property type="entry name" value="RVT_1"/>
    <property type="match status" value="1"/>
</dbReference>
<dbReference type="FunFam" id="3.30.420.10:FF:000131">
    <property type="entry name" value="Protein CBG26278"/>
    <property type="match status" value="1"/>
</dbReference>
<evidence type="ECO:0000313" key="4">
    <source>
        <dbReference type="EMBL" id="KIH64591.1"/>
    </source>
</evidence>
<dbReference type="InterPro" id="IPR055510">
    <property type="entry name" value="DUF7083"/>
</dbReference>
<dbReference type="InterPro" id="IPR043502">
    <property type="entry name" value="DNA/RNA_pol_sf"/>
</dbReference>
<dbReference type="InterPro" id="IPR050951">
    <property type="entry name" value="Retrovirus_Pol_polyprotein"/>
</dbReference>
<feature type="compositionally biased region" description="Low complexity" evidence="2">
    <location>
        <begin position="944"/>
        <end position="964"/>
    </location>
</feature>
<reference evidence="4 5" key="1">
    <citation type="submission" date="2013-12" db="EMBL/GenBank/DDBJ databases">
        <title>Draft genome of the parsitic nematode Ancylostoma duodenale.</title>
        <authorList>
            <person name="Mitreva M."/>
        </authorList>
    </citation>
    <scope>NUCLEOTIDE SEQUENCE [LARGE SCALE GENOMIC DNA]</scope>
    <source>
        <strain evidence="4 5">Zhejiang</strain>
    </source>
</reference>
<dbReference type="GO" id="GO:0003676">
    <property type="term" value="F:nucleic acid binding"/>
    <property type="evidence" value="ECO:0007669"/>
    <property type="project" value="InterPro"/>
</dbReference>
<keyword evidence="5" id="KW-1185">Reference proteome</keyword>
<dbReference type="InterPro" id="IPR000477">
    <property type="entry name" value="RT_dom"/>
</dbReference>
<dbReference type="InterPro" id="IPR041588">
    <property type="entry name" value="Integrase_H2C2"/>
</dbReference>
<dbReference type="Pfam" id="PF00665">
    <property type="entry name" value="rve"/>
    <property type="match status" value="1"/>
</dbReference>
<dbReference type="Gene3D" id="1.10.340.70">
    <property type="match status" value="1"/>
</dbReference>
<organism evidence="4 5">
    <name type="scientific">Ancylostoma duodenale</name>
    <dbReference type="NCBI Taxonomy" id="51022"/>
    <lineage>
        <taxon>Eukaryota</taxon>
        <taxon>Metazoa</taxon>
        <taxon>Ecdysozoa</taxon>
        <taxon>Nematoda</taxon>
        <taxon>Chromadorea</taxon>
        <taxon>Rhabditida</taxon>
        <taxon>Rhabditina</taxon>
        <taxon>Rhabditomorpha</taxon>
        <taxon>Strongyloidea</taxon>
        <taxon>Ancylostomatidae</taxon>
        <taxon>Ancylostomatinae</taxon>
        <taxon>Ancylostoma</taxon>
    </lineage>
</organism>
<dbReference type="OrthoDB" id="9950135at2759"/>
<proteinExistence type="predicted"/>
<dbReference type="Gene3D" id="3.10.10.10">
    <property type="entry name" value="HIV Type 1 Reverse Transcriptase, subunit A, domain 1"/>
    <property type="match status" value="1"/>
</dbReference>
<dbReference type="InterPro" id="IPR001584">
    <property type="entry name" value="Integrase_cat-core"/>
</dbReference>
<feature type="domain" description="Integrase catalytic" evidence="3">
    <location>
        <begin position="706"/>
        <end position="859"/>
    </location>
</feature>
<dbReference type="Pfam" id="PF23309">
    <property type="entry name" value="DUF7083"/>
    <property type="match status" value="1"/>
</dbReference>
<dbReference type="EMBL" id="KN727980">
    <property type="protein sequence ID" value="KIH64591.1"/>
    <property type="molecule type" value="Genomic_DNA"/>
</dbReference>
<name>A0A0C2H5B0_9BILA</name>
<dbReference type="FunFam" id="1.10.340.70:FF:000003">
    <property type="entry name" value="Protein CBG25708"/>
    <property type="match status" value="1"/>
</dbReference>
<dbReference type="InterPro" id="IPR036397">
    <property type="entry name" value="RNaseH_sf"/>
</dbReference>
<sequence>MPSSSQAVESEQAPKWLEDVLQVQFQHLQLLQQQNQRIADLVSMLVERQKASTSAADFASPAPRVDPYGDLVRDLPTFNYEEDEDETFNAWYTRYGPVIDDRGKALSDDRKRNLIVEKLDKTTYKTYSEHVLPLKPQEIDLTTTIKNLRKLFGPKRTLIRRRYEFLQSKCPPLISAYVPYREYGNMIKRKFEDASMKDVDSDSLKCLVFLSGLTDPSHSETRLILLNQLNRLKESDPAPLLDDFINECETFVTRRTDNRAIESKEMDPVNAAFTIFDWKGRPTEGTGCCYVTESTDLLGLEWCIQMHDYKELREQYNCKLASAAIENARDDIVSRLKTRFADVFSPGLGRCTKTKARLFLKPGARHIYRRKRPVPFASQAAVNAEIDRLVSECVLGPVDHSNWAAPIVVQIIDSMIAGLNGVAAYLDDIIVTGRTMEEHRQNLEALFERIHTYGFRVRIEKCNFMMSEIRYLGDITDKNGRQPDPEKIRAITEMPPPKDVVQLRSFLGMVNYANRLLRWSLILRGYDFTIEYRKTTNFGQADALSRLIAELTTPSEDVVIAQAVQEAEAGCRAITSTLAVDMKMIAEESAKDDTLKNVISYVQEDKWPHKPSADVVRYFALRQSLAIQDDCLFFGPRIVIPSKLRRRVLQLLHDGHPGTTRMKMLARSYVNWTNITKDVEDYVRGCRNCQEVAKAPLKTELFSWPTEKQPWSRVHIDYAGPLNGKMFLVIVDAYSKWPEIIEMTSTTSAATSRQLTRLFAQFGNPATLVSDNGSQFASKEFAEFCSTNGITHVRSPPFHPQSNGQAERFVDTFEGPLEELKDSGTPSEALQKFLQTYRRTPCSASPGGRSPAENFLGRTPLTMLTMPKSAVKERNRKMERQFNLHNNARPKKFEPDDTSGFETLVEEGRVQTSPNVTPASTNTHAQDTTLRSPGSSEPNEDAADMSPATADADATTIPTPTPLRRSQRNRRPPIRLDVNPTRKTYRS</sequence>
<feature type="compositionally biased region" description="Polar residues" evidence="2">
    <location>
        <begin position="910"/>
        <end position="937"/>
    </location>
</feature>
<dbReference type="GO" id="GO:0003964">
    <property type="term" value="F:RNA-directed DNA polymerase activity"/>
    <property type="evidence" value="ECO:0007669"/>
    <property type="project" value="UniProtKB-EC"/>
</dbReference>
<dbReference type="EC" id="2.7.7.49" evidence="1"/>
<evidence type="ECO:0000256" key="1">
    <source>
        <dbReference type="ARBA" id="ARBA00012493"/>
    </source>
</evidence>
<dbReference type="GO" id="GO:0015074">
    <property type="term" value="P:DNA integration"/>
    <property type="evidence" value="ECO:0007669"/>
    <property type="project" value="InterPro"/>
</dbReference>
<dbReference type="AlphaFoldDB" id="A0A0C2H5B0"/>
<evidence type="ECO:0000259" key="3">
    <source>
        <dbReference type="PROSITE" id="PS50994"/>
    </source>
</evidence>